<feature type="chain" id="PRO_5047324853" description="lytic cellulose monooxygenase (C4-dehydrogenating)" evidence="16">
    <location>
        <begin position="17"/>
        <end position="225"/>
    </location>
</feature>
<evidence type="ECO:0000256" key="1">
    <source>
        <dbReference type="ARBA" id="ARBA00001973"/>
    </source>
</evidence>
<evidence type="ECO:0000313" key="18">
    <source>
        <dbReference type="EMBL" id="KAK7946022.1"/>
    </source>
</evidence>
<gene>
    <name evidence="18" type="ORF">PG986_010343</name>
</gene>
<reference evidence="18 19" key="1">
    <citation type="submission" date="2023-01" db="EMBL/GenBank/DDBJ databases">
        <title>Analysis of 21 Apiospora genomes using comparative genomics revels a genus with tremendous synthesis potential of carbohydrate active enzymes and secondary metabolites.</title>
        <authorList>
            <person name="Sorensen T."/>
        </authorList>
    </citation>
    <scope>NUCLEOTIDE SEQUENCE [LARGE SCALE GENOMIC DNA]</scope>
    <source>
        <strain evidence="18 19">CBS 24483</strain>
    </source>
</reference>
<evidence type="ECO:0000256" key="7">
    <source>
        <dbReference type="ARBA" id="ARBA00023002"/>
    </source>
</evidence>
<dbReference type="CDD" id="cd21175">
    <property type="entry name" value="LPMO_AA9"/>
    <property type="match status" value="1"/>
</dbReference>
<dbReference type="GeneID" id="92079627"/>
<proteinExistence type="inferred from homology"/>
<dbReference type="PANTHER" id="PTHR33353">
    <property type="entry name" value="PUTATIVE (AFU_ORTHOLOGUE AFUA_1G12560)-RELATED"/>
    <property type="match status" value="1"/>
</dbReference>
<organism evidence="18 19">
    <name type="scientific">Apiospora aurea</name>
    <dbReference type="NCBI Taxonomy" id="335848"/>
    <lineage>
        <taxon>Eukaryota</taxon>
        <taxon>Fungi</taxon>
        <taxon>Dikarya</taxon>
        <taxon>Ascomycota</taxon>
        <taxon>Pezizomycotina</taxon>
        <taxon>Sordariomycetes</taxon>
        <taxon>Xylariomycetidae</taxon>
        <taxon>Amphisphaeriales</taxon>
        <taxon>Apiosporaceae</taxon>
        <taxon>Apiospora</taxon>
    </lineage>
</organism>
<comment type="subcellular location">
    <subcellularLocation>
        <location evidence="2">Secreted</location>
    </subcellularLocation>
</comment>
<evidence type="ECO:0000256" key="8">
    <source>
        <dbReference type="ARBA" id="ARBA00023008"/>
    </source>
</evidence>
<keyword evidence="12" id="KW-0624">Polysaccharide degradation</keyword>
<evidence type="ECO:0000256" key="11">
    <source>
        <dbReference type="ARBA" id="ARBA00023277"/>
    </source>
</evidence>
<comment type="similarity">
    <text evidence="13">Belongs to the polysaccharide monooxygenase AA9 family.</text>
</comment>
<dbReference type="EC" id="1.14.99.56" evidence="15"/>
<dbReference type="EMBL" id="JAQQWE010000007">
    <property type="protein sequence ID" value="KAK7946022.1"/>
    <property type="molecule type" value="Genomic_DNA"/>
</dbReference>
<evidence type="ECO:0000256" key="13">
    <source>
        <dbReference type="ARBA" id="ARBA00044502"/>
    </source>
</evidence>
<keyword evidence="8" id="KW-0186">Copper</keyword>
<dbReference type="InterPro" id="IPR049892">
    <property type="entry name" value="AA9"/>
</dbReference>
<dbReference type="PANTHER" id="PTHR33353:SF10">
    <property type="entry name" value="ENDO-BETA-1,4-GLUCANASE D"/>
    <property type="match status" value="1"/>
</dbReference>
<dbReference type="RefSeq" id="XP_066696056.1">
    <property type="nucleotide sequence ID" value="XM_066846565.1"/>
</dbReference>
<comment type="caution">
    <text evidence="18">The sequence shown here is derived from an EMBL/GenBank/DDBJ whole genome shotgun (WGS) entry which is preliminary data.</text>
</comment>
<evidence type="ECO:0000256" key="10">
    <source>
        <dbReference type="ARBA" id="ARBA00023157"/>
    </source>
</evidence>
<keyword evidence="4" id="KW-0479">Metal-binding</keyword>
<keyword evidence="19" id="KW-1185">Reference proteome</keyword>
<dbReference type="Pfam" id="PF03443">
    <property type="entry name" value="AA9"/>
    <property type="match status" value="1"/>
</dbReference>
<evidence type="ECO:0000256" key="12">
    <source>
        <dbReference type="ARBA" id="ARBA00023326"/>
    </source>
</evidence>
<keyword evidence="10" id="KW-1015">Disulfide bond</keyword>
<evidence type="ECO:0000256" key="4">
    <source>
        <dbReference type="ARBA" id="ARBA00022723"/>
    </source>
</evidence>
<name>A0ABR1Q1Y5_9PEZI</name>
<comment type="catalytic activity">
    <reaction evidence="14">
        <text>[(1-&gt;4)-beta-D-glucosyl]n+m + reduced acceptor + O2 = 4-dehydro-beta-D-glucosyl-[(1-&gt;4)-beta-D-glucosyl]n-1 + [(1-&gt;4)-beta-D-glucosyl]m + acceptor + H2O.</text>
        <dbReference type="EC" id="1.14.99.56"/>
    </reaction>
</comment>
<evidence type="ECO:0000256" key="2">
    <source>
        <dbReference type="ARBA" id="ARBA00004613"/>
    </source>
</evidence>
<evidence type="ECO:0000256" key="6">
    <source>
        <dbReference type="ARBA" id="ARBA00023001"/>
    </source>
</evidence>
<evidence type="ECO:0000256" key="16">
    <source>
        <dbReference type="SAM" id="SignalP"/>
    </source>
</evidence>
<dbReference type="Gene3D" id="2.70.50.70">
    <property type="match status" value="1"/>
</dbReference>
<evidence type="ECO:0000256" key="15">
    <source>
        <dbReference type="ARBA" id="ARBA00047174"/>
    </source>
</evidence>
<dbReference type="Proteomes" id="UP001391051">
    <property type="component" value="Unassembled WGS sequence"/>
</dbReference>
<sequence length="225" mass="23268">MKSATLTAVFASLASAHYTFPKISGTSDWAVVRKTQNWQSNGPVTDVSSTAIRCYQLSGGASGVASVQAGGSVTWNSSPGLFHPGAMSAYMAKVPAGADVKTWDGSGSVWFKVYQDMPSSANGGYKWTSEGQSSFSLPVPKCLADGDYLYRIEHVALHGASSPGGAQFYISCAQVHVSGGSGGKTPSNLVAFPGAYKASDPGLAVNIYNTGGKTYQPAGPSVFQC</sequence>
<keyword evidence="7" id="KW-0560">Oxidoreductase</keyword>
<evidence type="ECO:0000256" key="3">
    <source>
        <dbReference type="ARBA" id="ARBA00022525"/>
    </source>
</evidence>
<feature type="signal peptide" evidence="16">
    <location>
        <begin position="1"/>
        <end position="16"/>
    </location>
</feature>
<dbReference type="GO" id="GO:0016787">
    <property type="term" value="F:hydrolase activity"/>
    <property type="evidence" value="ECO:0007669"/>
    <property type="project" value="UniProtKB-KW"/>
</dbReference>
<keyword evidence="11" id="KW-0119">Carbohydrate metabolism</keyword>
<evidence type="ECO:0000313" key="19">
    <source>
        <dbReference type="Proteomes" id="UP001391051"/>
    </source>
</evidence>
<evidence type="ECO:0000256" key="9">
    <source>
        <dbReference type="ARBA" id="ARBA00023033"/>
    </source>
</evidence>
<keyword evidence="3" id="KW-0964">Secreted</keyword>
<feature type="domain" description="Auxiliary Activity family 9 catalytic" evidence="17">
    <location>
        <begin position="24"/>
        <end position="211"/>
    </location>
</feature>
<protein>
    <recommendedName>
        <fullName evidence="15">lytic cellulose monooxygenase (C4-dehydrogenating)</fullName>
        <ecNumber evidence="15">1.14.99.56</ecNumber>
    </recommendedName>
</protein>
<accession>A0ABR1Q1Y5</accession>
<evidence type="ECO:0000259" key="17">
    <source>
        <dbReference type="Pfam" id="PF03443"/>
    </source>
</evidence>
<evidence type="ECO:0000256" key="5">
    <source>
        <dbReference type="ARBA" id="ARBA00022729"/>
    </source>
</evidence>
<keyword evidence="5 16" id="KW-0732">Signal</keyword>
<evidence type="ECO:0000256" key="14">
    <source>
        <dbReference type="ARBA" id="ARBA00045077"/>
    </source>
</evidence>
<comment type="cofactor">
    <cofactor evidence="1">
        <name>Cu(2+)</name>
        <dbReference type="ChEBI" id="CHEBI:29036"/>
    </cofactor>
</comment>
<dbReference type="InterPro" id="IPR005103">
    <property type="entry name" value="AA9_LPMO"/>
</dbReference>
<keyword evidence="18" id="KW-0378">Hydrolase</keyword>
<keyword evidence="6" id="KW-0136">Cellulose degradation</keyword>
<keyword evidence="9" id="KW-0503">Monooxygenase</keyword>